<feature type="transmembrane region" description="Helical" evidence="1">
    <location>
        <begin position="369"/>
        <end position="397"/>
    </location>
</feature>
<feature type="domain" description="Nose resistant-to-fluoxetine protein N-terminal" evidence="3">
    <location>
        <begin position="81"/>
        <end position="247"/>
    </location>
</feature>
<dbReference type="Pfam" id="PF01757">
    <property type="entry name" value="Acyl_transf_3"/>
    <property type="match status" value="1"/>
</dbReference>
<sequence length="775" mass="86103">MPSLHIAVLVAFTLVVSIKCGKGLDDPQVSLKDREHIIPWKSEDEFAAIIRQGMNIGTTGKTVLSLILPELLKLGSNMTLSSRCVAGLVSFIKGLTTYQPWALEIIDASAKIESGLLKGKFSFIGSYDECLNVHIPDEIALSSNAVLSDVKGQYCSVVLQPKLPQMNITGEENDTLKLDTLVSFQDIKRGGEALASMGVEEGLSSILGYRIGVCIPNSCSLLDLNVLLKNALALVPVVEAAAIKCEVNDTPQLTAAQILITVLFSLLLLLLVLGTLLDILLNQQKETGDNNDNATPVLDSKVSKVLLCFSVYTNGKKILNTKTTSETMGALHGIRFLSMTWVLLGHTYGFLNFQAIENIADAAEITKNFAFLVVSNATVSVDTFFFLSGFLVAYVTLKTMQKNNGHLSLPLYYFHRFWRLTPPYALVIAFTVVWRIMSRGPFWDEMVIVQAENCRKNWWATLLYVSNFVNSEEICLGHGWYLSNDMQFFVLTPLIIIPIYKWPIAGLIINFLFLLAATITPGVLNSVNNFPPNNVLGEDVKRMMEQFRMIYTKPYCRMGPYCVGIFAAYLLLKHRNIKIKPIFQVIGWCLAIACNLSVIYGIYPWNKGNLPSNEVAALYTATHRTAWSLGVAWLTVACVTGHGGPVNALLSWKAFIPLGRLSYLTYLSHPLVMYYNFGRRRGSFYFSHYNAVYLFFSYLVVSVAVAFVASVAVEGPFMALERVILPRERKTKSEKTVPMENEKENNGSVTVVVTNEEKSGIDNPTFTKGNINTYM</sequence>
<evidence type="ECO:0000256" key="2">
    <source>
        <dbReference type="SAM" id="SignalP"/>
    </source>
</evidence>
<gene>
    <name evidence="5" type="primary">LOC106458126</name>
</gene>
<name>A0ABM1S8M5_LIMPO</name>
<feature type="signal peptide" evidence="2">
    <location>
        <begin position="1"/>
        <end position="23"/>
    </location>
</feature>
<keyword evidence="1" id="KW-1133">Transmembrane helix</keyword>
<accession>A0ABM1S8M5</accession>
<dbReference type="InterPro" id="IPR002656">
    <property type="entry name" value="Acyl_transf_3_dom"/>
</dbReference>
<feature type="transmembrane region" description="Helical" evidence="1">
    <location>
        <begin position="504"/>
        <end position="524"/>
    </location>
</feature>
<feature type="transmembrane region" description="Helical" evidence="1">
    <location>
        <begin position="655"/>
        <end position="675"/>
    </location>
</feature>
<dbReference type="Proteomes" id="UP000694941">
    <property type="component" value="Unplaced"/>
</dbReference>
<protein>
    <submittedName>
        <fullName evidence="5">Nose resistant to fluoxetine protein 6-like</fullName>
    </submittedName>
</protein>
<feature type="chain" id="PRO_5045547034" evidence="2">
    <location>
        <begin position="24"/>
        <end position="775"/>
    </location>
</feature>
<dbReference type="RefSeq" id="XP_022239980.1">
    <property type="nucleotide sequence ID" value="XM_022384272.1"/>
</dbReference>
<dbReference type="GeneID" id="106458126"/>
<keyword evidence="1" id="KW-0472">Membrane</keyword>
<dbReference type="Pfam" id="PF20146">
    <property type="entry name" value="NRF"/>
    <property type="match status" value="1"/>
</dbReference>
<feature type="transmembrane region" description="Helical" evidence="1">
    <location>
        <begin position="417"/>
        <end position="437"/>
    </location>
</feature>
<dbReference type="SMART" id="SM00703">
    <property type="entry name" value="NRF"/>
    <property type="match status" value="1"/>
</dbReference>
<dbReference type="InterPro" id="IPR006621">
    <property type="entry name" value="Nose-resist-to-fluoxetine_N"/>
</dbReference>
<evidence type="ECO:0000256" key="1">
    <source>
        <dbReference type="SAM" id="Phobius"/>
    </source>
</evidence>
<evidence type="ECO:0000313" key="5">
    <source>
        <dbReference type="RefSeq" id="XP_022239980.1"/>
    </source>
</evidence>
<feature type="transmembrane region" description="Helical" evidence="1">
    <location>
        <begin position="585"/>
        <end position="605"/>
    </location>
</feature>
<feature type="transmembrane region" description="Helical" evidence="1">
    <location>
        <begin position="258"/>
        <end position="281"/>
    </location>
</feature>
<feature type="transmembrane region" description="Helical" evidence="1">
    <location>
        <begin position="695"/>
        <end position="720"/>
    </location>
</feature>
<dbReference type="PANTHER" id="PTHR11161">
    <property type="entry name" value="O-ACYLTRANSFERASE"/>
    <property type="match status" value="1"/>
</dbReference>
<keyword evidence="4" id="KW-1185">Reference proteome</keyword>
<organism evidence="4 5">
    <name type="scientific">Limulus polyphemus</name>
    <name type="common">Atlantic horseshoe crab</name>
    <dbReference type="NCBI Taxonomy" id="6850"/>
    <lineage>
        <taxon>Eukaryota</taxon>
        <taxon>Metazoa</taxon>
        <taxon>Ecdysozoa</taxon>
        <taxon>Arthropoda</taxon>
        <taxon>Chelicerata</taxon>
        <taxon>Merostomata</taxon>
        <taxon>Xiphosura</taxon>
        <taxon>Limulidae</taxon>
        <taxon>Limulus</taxon>
    </lineage>
</organism>
<feature type="transmembrane region" description="Helical" evidence="1">
    <location>
        <begin position="558"/>
        <end position="573"/>
    </location>
</feature>
<keyword evidence="2" id="KW-0732">Signal</keyword>
<reference evidence="5" key="1">
    <citation type="submission" date="2025-08" db="UniProtKB">
        <authorList>
            <consortium name="RefSeq"/>
        </authorList>
    </citation>
    <scope>IDENTIFICATION</scope>
    <source>
        <tissue evidence="5">Muscle</tissue>
    </source>
</reference>
<dbReference type="InterPro" id="IPR052728">
    <property type="entry name" value="O2_lipid_transport_reg"/>
</dbReference>
<keyword evidence="1" id="KW-0812">Transmembrane</keyword>
<evidence type="ECO:0000313" key="4">
    <source>
        <dbReference type="Proteomes" id="UP000694941"/>
    </source>
</evidence>
<dbReference type="PANTHER" id="PTHR11161:SF0">
    <property type="entry name" value="O-ACYLTRANSFERASE LIKE PROTEIN"/>
    <property type="match status" value="1"/>
</dbReference>
<feature type="transmembrane region" description="Helical" evidence="1">
    <location>
        <begin position="625"/>
        <end position="643"/>
    </location>
</feature>
<evidence type="ECO:0000259" key="3">
    <source>
        <dbReference type="SMART" id="SM00703"/>
    </source>
</evidence>
<proteinExistence type="predicted"/>